<dbReference type="RefSeq" id="XP_008077621.1">
    <property type="nucleotide sequence ID" value="XM_008079430.1"/>
</dbReference>
<feature type="compositionally biased region" description="Polar residues" evidence="1">
    <location>
        <begin position="326"/>
        <end position="335"/>
    </location>
</feature>
<evidence type="ECO:0000256" key="1">
    <source>
        <dbReference type="SAM" id="MobiDB-lite"/>
    </source>
</evidence>
<dbReference type="PANTHER" id="PTHR42103:SF2">
    <property type="entry name" value="AB HYDROLASE-1 DOMAIN-CONTAINING PROTEIN"/>
    <property type="match status" value="1"/>
</dbReference>
<dbReference type="KEGG" id="glz:GLAREA_11241"/>
<keyword evidence="3" id="KW-1185">Reference proteome</keyword>
<dbReference type="GeneID" id="19470283"/>
<name>S3DAP8_GLAL2</name>
<feature type="region of interest" description="Disordered" evidence="1">
    <location>
        <begin position="253"/>
        <end position="336"/>
    </location>
</feature>
<evidence type="ECO:0000313" key="3">
    <source>
        <dbReference type="Proteomes" id="UP000016922"/>
    </source>
</evidence>
<protein>
    <submittedName>
        <fullName evidence="2">Alpha/beta-Hydrolase</fullName>
    </submittedName>
</protein>
<feature type="compositionally biased region" description="Basic and acidic residues" evidence="1">
    <location>
        <begin position="280"/>
        <end position="290"/>
    </location>
</feature>
<dbReference type="OrthoDB" id="10260961at2759"/>
<dbReference type="OMA" id="PYKAREW"/>
<dbReference type="Proteomes" id="UP000016922">
    <property type="component" value="Unassembled WGS sequence"/>
</dbReference>
<reference evidence="2 3" key="1">
    <citation type="journal article" date="2013" name="BMC Genomics">
        <title>Genomics-driven discovery of the pneumocandin biosynthetic gene cluster in the fungus Glarea lozoyensis.</title>
        <authorList>
            <person name="Chen L."/>
            <person name="Yue Q."/>
            <person name="Zhang X."/>
            <person name="Xiang M."/>
            <person name="Wang C."/>
            <person name="Li S."/>
            <person name="Che Y."/>
            <person name="Ortiz-Lopez F.J."/>
            <person name="Bills G.F."/>
            <person name="Liu X."/>
            <person name="An Z."/>
        </authorList>
    </citation>
    <scope>NUCLEOTIDE SEQUENCE [LARGE SCALE GENOMIC DNA]</scope>
    <source>
        <strain evidence="3">ATCC 20868 / MF5171</strain>
    </source>
</reference>
<dbReference type="Gene3D" id="3.40.50.1820">
    <property type="entry name" value="alpha/beta hydrolase"/>
    <property type="match status" value="2"/>
</dbReference>
<dbReference type="InterPro" id="IPR029058">
    <property type="entry name" value="AB_hydrolase_fold"/>
</dbReference>
<dbReference type="AlphaFoldDB" id="S3DAP8"/>
<dbReference type="STRING" id="1116229.S3DAP8"/>
<dbReference type="HOGENOM" id="CLU_035149_0_0_1"/>
<dbReference type="GO" id="GO:0016787">
    <property type="term" value="F:hydrolase activity"/>
    <property type="evidence" value="ECO:0007669"/>
    <property type="project" value="UniProtKB-KW"/>
</dbReference>
<proteinExistence type="predicted"/>
<accession>S3DAP8</accession>
<dbReference type="PANTHER" id="PTHR42103">
    <property type="entry name" value="ALPHA/BETA-HYDROLASES SUPERFAMILY PROTEIN"/>
    <property type="match status" value="1"/>
</dbReference>
<dbReference type="eggNOG" id="ENOG502RXN2">
    <property type="taxonomic scope" value="Eukaryota"/>
</dbReference>
<keyword evidence="2" id="KW-0378">Hydrolase</keyword>
<sequence length="477" mass="52851">MLPPPTLSFTIPSVHDDLVLSCRIYHPPCLSPENLSQLESWDKKAAIIAHPYAPLGGSYDDPVVDLIGSTILKAGFCVGTFNFRGAGQSQARTSWRSLAEYNDYISFIGFMAYYIHLLALPVTNVSPMSQPKFTESEPELHNLTPVPSQSVAPPHVDRFRSPTMNPDGLSSAGLEAKTSDTRPVFLMGGYSYGAMITSCLPAILSSILEPFQSPATGSAYAEIRMRAESLAMQQSEAISVQLSLFHAQHHRGRSLQPNDLLCSPTSRKASGGMRTGGTEGIRRASHDSHRSRNSFSIETQERVRKSVDRVRSLTKQTRHQPRRANSDASWASSWKSGELGKSNHSLEKILTDNDIGLSSENNINPIIGLGDRFRTAYLLVSPLQGFVGGLLTLWSFRPNKGLPDPEFKFGVEPTLALFADDDAFVAVKKLRTWAQRFQVEGVDKFRYREVKGAGHFWHDRDCQRILRDEIKAFVTAL</sequence>
<feature type="compositionally biased region" description="Basic and acidic residues" evidence="1">
    <location>
        <begin position="299"/>
        <end position="311"/>
    </location>
</feature>
<organism evidence="2 3">
    <name type="scientific">Glarea lozoyensis (strain ATCC 20868 / MF5171)</name>
    <dbReference type="NCBI Taxonomy" id="1116229"/>
    <lineage>
        <taxon>Eukaryota</taxon>
        <taxon>Fungi</taxon>
        <taxon>Dikarya</taxon>
        <taxon>Ascomycota</taxon>
        <taxon>Pezizomycotina</taxon>
        <taxon>Leotiomycetes</taxon>
        <taxon>Helotiales</taxon>
        <taxon>Helotiaceae</taxon>
        <taxon>Glarea</taxon>
    </lineage>
</organism>
<evidence type="ECO:0000313" key="2">
    <source>
        <dbReference type="EMBL" id="EPE35542.1"/>
    </source>
</evidence>
<dbReference type="EMBL" id="KE145354">
    <property type="protein sequence ID" value="EPE35542.1"/>
    <property type="molecule type" value="Genomic_DNA"/>
</dbReference>
<gene>
    <name evidence="2" type="ORF">GLAREA_11241</name>
</gene>
<dbReference type="SUPFAM" id="SSF53474">
    <property type="entry name" value="alpha/beta-Hydrolases"/>
    <property type="match status" value="2"/>
</dbReference>